<evidence type="ECO:0000313" key="1">
    <source>
        <dbReference type="EMBL" id="OGM08890.1"/>
    </source>
</evidence>
<comment type="caution">
    <text evidence="1">The sequence shown here is derived from an EMBL/GenBank/DDBJ whole genome shotgun (WGS) entry which is preliminary data.</text>
</comment>
<dbReference type="AlphaFoldDB" id="A0A1F7X1D9"/>
<organism evidence="1 2">
    <name type="scientific">Candidatus Woesebacteria bacterium RBG_13_36_22</name>
    <dbReference type="NCBI Taxonomy" id="1802478"/>
    <lineage>
        <taxon>Bacteria</taxon>
        <taxon>Candidatus Woeseibacteriota</taxon>
    </lineage>
</organism>
<name>A0A1F7X1D9_9BACT</name>
<reference evidence="1 2" key="1">
    <citation type="journal article" date="2016" name="Nat. Commun.">
        <title>Thousands of microbial genomes shed light on interconnected biogeochemical processes in an aquifer system.</title>
        <authorList>
            <person name="Anantharaman K."/>
            <person name="Brown C.T."/>
            <person name="Hug L.A."/>
            <person name="Sharon I."/>
            <person name="Castelle C.J."/>
            <person name="Probst A.J."/>
            <person name="Thomas B.C."/>
            <person name="Singh A."/>
            <person name="Wilkins M.J."/>
            <person name="Karaoz U."/>
            <person name="Brodie E.L."/>
            <person name="Williams K.H."/>
            <person name="Hubbard S.S."/>
            <person name="Banfield J.F."/>
        </authorList>
    </citation>
    <scope>NUCLEOTIDE SEQUENCE [LARGE SCALE GENOMIC DNA]</scope>
</reference>
<sequence length="395" mass="42795">MKGGNLIHAKQEFLFNTLDATKFGGYLDSITALKHLVVKEFGLDIQGAAAAAGVLPAGYYCRKDTTSAGLVQAIALALTPTYPDIDINYEAWVAIANKAKHDGSTDQYIEVERTYNHVIPQLDAAVSGHLDPADGGDVDEINERLIIAINNDPNAIVTAGLAFTFDIVDNATTSTFDVPFVGGTITFTGAGGTGAIKKTALLLNINTTQAGYAVAYSSGTLQITVIETGTEKFVTPNNAVQGTLSAVTVHLLGLVAKSADTQFRVGYENEDWATVTTLDAGAYPVMDYTWMVRNFAIKPDQAGTFVDVPLNASYTKYHIRYPIEPHPGLTGASSVETRYREVDFYVLTSLISTNLWDDTNYMWEPTHAGFTADKTFEQLLLYAFELTPGSWPTTW</sequence>
<dbReference type="Proteomes" id="UP000176939">
    <property type="component" value="Unassembled WGS sequence"/>
</dbReference>
<accession>A0A1F7X1D9</accession>
<gene>
    <name evidence="1" type="ORF">A2Z67_02675</name>
</gene>
<evidence type="ECO:0000313" key="2">
    <source>
        <dbReference type="Proteomes" id="UP000176939"/>
    </source>
</evidence>
<proteinExistence type="predicted"/>
<dbReference type="EMBL" id="MGFQ01000035">
    <property type="protein sequence ID" value="OGM08890.1"/>
    <property type="molecule type" value="Genomic_DNA"/>
</dbReference>
<protein>
    <submittedName>
        <fullName evidence="1">Uncharacterized protein</fullName>
    </submittedName>
</protein>